<evidence type="ECO:0000313" key="1">
    <source>
        <dbReference type="EMBL" id="KES03423.1"/>
    </source>
</evidence>
<dbReference type="AlphaFoldDB" id="A0A081XIQ0"/>
<dbReference type="eggNOG" id="COG4861">
    <property type="taxonomic scope" value="Bacteria"/>
</dbReference>
<dbReference type="InterPro" id="IPR036390">
    <property type="entry name" value="WH_DNA-bd_sf"/>
</dbReference>
<reference evidence="1 2" key="1">
    <citation type="submission" date="2014-02" db="EMBL/GenBank/DDBJ databases">
        <title>The genome announcement of Streptomyces toyocaensis NRRL15009.</title>
        <authorList>
            <person name="Hong H.-J."/>
            <person name="Kwun M.J."/>
        </authorList>
    </citation>
    <scope>NUCLEOTIDE SEQUENCE [LARGE SCALE GENOMIC DNA]</scope>
    <source>
        <strain evidence="1 2">NRRL 15009</strain>
    </source>
</reference>
<keyword evidence="2" id="KW-1185">Reference proteome</keyword>
<dbReference type="Gene3D" id="1.10.10.10">
    <property type="entry name" value="Winged helix-like DNA-binding domain superfamily/Winged helix DNA-binding domain"/>
    <property type="match status" value="1"/>
</dbReference>
<sequence length="408" mass="44952">MELLDLPWQDRCVDDLTTVAEAATVLELGTAALRDMLGEDWEVTVQPEQAPAPHTGDPGWDAVVRLASRHDSMFTELLVDVRTRITPKDAAGHIASTAMLVRRVNHNTRLMVFAPWISPRTQEELRRREIDYLDLTGNVSLRVTRPAIIVHTQGAERAPASHRPSSSKPMLTGPRAGRLVRLLADVKPPYRATDLAKSAGLSVPYVSKLLDSLEDQLLIERDGKVVVHVDWQQLLRTRASSLDLMHHTHPLGMIAPMGIPAVIDRLVKLDGYVADYEVLVTGSYAARTVAPVAVGGQLMLYTAPDDAVSVRIAKHLGLMPVSEGADVLLLAPWDLSVSHRPVRFDRYWQVGLSQLALDCLSGPGRMPAEGEKVLEYMAEKEGTWRLNELKEAGRHRTSHSGAGDPSLF</sequence>
<dbReference type="InterPro" id="IPR036388">
    <property type="entry name" value="WH-like_DNA-bd_sf"/>
</dbReference>
<gene>
    <name evidence="1" type="ORF">BU52_30770</name>
</gene>
<organism evidence="1 2">
    <name type="scientific">Streptomyces toyocaensis</name>
    <dbReference type="NCBI Taxonomy" id="55952"/>
    <lineage>
        <taxon>Bacteria</taxon>
        <taxon>Bacillati</taxon>
        <taxon>Actinomycetota</taxon>
        <taxon>Actinomycetes</taxon>
        <taxon>Kitasatosporales</taxon>
        <taxon>Streptomycetaceae</taxon>
        <taxon>Streptomyces</taxon>
    </lineage>
</organism>
<dbReference type="SUPFAM" id="SSF46785">
    <property type="entry name" value="Winged helix' DNA-binding domain"/>
    <property type="match status" value="1"/>
</dbReference>
<evidence type="ECO:0000313" key="2">
    <source>
        <dbReference type="Proteomes" id="UP000028341"/>
    </source>
</evidence>
<dbReference type="EMBL" id="JFCB01000043">
    <property type="protein sequence ID" value="KES03423.1"/>
    <property type="molecule type" value="Genomic_DNA"/>
</dbReference>
<accession>A0A081XIQ0</accession>
<name>A0A081XIQ0_STRTO</name>
<dbReference type="STRING" id="55952.BU52_30770"/>
<comment type="caution">
    <text evidence="1">The sequence shown here is derived from an EMBL/GenBank/DDBJ whole genome shotgun (WGS) entry which is preliminary data.</text>
</comment>
<dbReference type="Proteomes" id="UP000028341">
    <property type="component" value="Unassembled WGS sequence"/>
</dbReference>
<protein>
    <recommendedName>
        <fullName evidence="3">HTH iclR-type domain-containing protein</fullName>
    </recommendedName>
</protein>
<proteinExistence type="predicted"/>
<evidence type="ECO:0008006" key="3">
    <source>
        <dbReference type="Google" id="ProtNLM"/>
    </source>
</evidence>